<evidence type="ECO:0000313" key="2">
    <source>
        <dbReference type="EMBL" id="CAB3767473.1"/>
    </source>
</evidence>
<dbReference type="GO" id="GO:0003676">
    <property type="term" value="F:nucleic acid binding"/>
    <property type="evidence" value="ECO:0007669"/>
    <property type="project" value="InterPro"/>
</dbReference>
<dbReference type="InterPro" id="IPR036397">
    <property type="entry name" value="RNaseH_sf"/>
</dbReference>
<dbReference type="InterPro" id="IPR001584">
    <property type="entry name" value="Integrase_cat-core"/>
</dbReference>
<evidence type="ECO:0000313" key="3">
    <source>
        <dbReference type="Proteomes" id="UP000494329"/>
    </source>
</evidence>
<dbReference type="Gene3D" id="3.30.420.10">
    <property type="entry name" value="Ribonuclease H-like superfamily/Ribonuclease H"/>
    <property type="match status" value="1"/>
</dbReference>
<dbReference type="SUPFAM" id="SSF53098">
    <property type="entry name" value="Ribonuclease H-like"/>
    <property type="match status" value="1"/>
</dbReference>
<feature type="domain" description="Integrase catalytic" evidence="1">
    <location>
        <begin position="1"/>
        <end position="139"/>
    </location>
</feature>
<gene>
    <name evidence="2" type="ORF">LMG29739_05081</name>
</gene>
<organism evidence="2 3">
    <name type="scientific">Paraburkholderia solisilvae</name>
    <dbReference type="NCBI Taxonomy" id="624376"/>
    <lineage>
        <taxon>Bacteria</taxon>
        <taxon>Pseudomonadati</taxon>
        <taxon>Pseudomonadota</taxon>
        <taxon>Betaproteobacteria</taxon>
        <taxon>Burkholderiales</taxon>
        <taxon>Burkholderiaceae</taxon>
        <taxon>Paraburkholderia</taxon>
    </lineage>
</organism>
<dbReference type="AlphaFoldDB" id="A0A6J5EMS7"/>
<dbReference type="PROSITE" id="PS50994">
    <property type="entry name" value="INTEGRASE"/>
    <property type="match status" value="1"/>
</dbReference>
<dbReference type="Proteomes" id="UP000494329">
    <property type="component" value="Unassembled WGS sequence"/>
</dbReference>
<proteinExistence type="predicted"/>
<protein>
    <recommendedName>
        <fullName evidence="1">Integrase catalytic domain-containing protein</fullName>
    </recommendedName>
</protein>
<dbReference type="EMBL" id="CADIKF010000051">
    <property type="protein sequence ID" value="CAB3767473.1"/>
    <property type="molecule type" value="Genomic_DNA"/>
</dbReference>
<keyword evidence="3" id="KW-1185">Reference proteome</keyword>
<accession>A0A6J5EMS7</accession>
<dbReference type="InterPro" id="IPR012337">
    <property type="entry name" value="RNaseH-like_sf"/>
</dbReference>
<dbReference type="GO" id="GO:0015074">
    <property type="term" value="P:DNA integration"/>
    <property type="evidence" value="ECO:0007669"/>
    <property type="project" value="InterPro"/>
</dbReference>
<sequence length="192" mass="21387">MMLHHHQRGSAFSYFEATSAYLERYGKPVTFHSDNASVFRSTAARKTGKCVTHFGRAMYELNIDTFCTSLSSAKGRVERAHLTLQDRLVKELRLRGMSTVAAANAYAPSFIAAYNALFAKPPRGDFDVHRPSAGARESRPVDGLASDVSSIEIATMQYDRVMYRCTCWMTRWSRSGKLGTTFPCPSSLRTGP</sequence>
<reference evidence="2 3" key="1">
    <citation type="submission" date="2020-04" db="EMBL/GenBank/DDBJ databases">
        <authorList>
            <person name="De Canck E."/>
        </authorList>
    </citation>
    <scope>NUCLEOTIDE SEQUENCE [LARGE SCALE GENOMIC DNA]</scope>
    <source>
        <strain evidence="2 3">LMG 29739</strain>
    </source>
</reference>
<name>A0A6J5EMS7_9BURK</name>
<evidence type="ECO:0000259" key="1">
    <source>
        <dbReference type="PROSITE" id="PS50994"/>
    </source>
</evidence>